<proteinExistence type="predicted"/>
<keyword evidence="2" id="KW-1185">Reference proteome</keyword>
<reference evidence="1" key="2">
    <citation type="submission" date="2020-11" db="EMBL/GenBank/DDBJ databases">
        <authorList>
            <person name="McCartney M.A."/>
            <person name="Auch B."/>
            <person name="Kono T."/>
            <person name="Mallez S."/>
            <person name="Becker A."/>
            <person name="Gohl D.M."/>
            <person name="Silverstein K.A.T."/>
            <person name="Koren S."/>
            <person name="Bechman K.B."/>
            <person name="Herman A."/>
            <person name="Abrahante J.E."/>
            <person name="Garbe J."/>
        </authorList>
    </citation>
    <scope>NUCLEOTIDE SEQUENCE</scope>
    <source>
        <strain evidence="1">Duluth1</strain>
        <tissue evidence="1">Whole animal</tissue>
    </source>
</reference>
<organism evidence="1 2">
    <name type="scientific">Dreissena polymorpha</name>
    <name type="common">Zebra mussel</name>
    <name type="synonym">Mytilus polymorpha</name>
    <dbReference type="NCBI Taxonomy" id="45954"/>
    <lineage>
        <taxon>Eukaryota</taxon>
        <taxon>Metazoa</taxon>
        <taxon>Spiralia</taxon>
        <taxon>Lophotrochozoa</taxon>
        <taxon>Mollusca</taxon>
        <taxon>Bivalvia</taxon>
        <taxon>Autobranchia</taxon>
        <taxon>Heteroconchia</taxon>
        <taxon>Euheterodonta</taxon>
        <taxon>Imparidentia</taxon>
        <taxon>Neoheterodontei</taxon>
        <taxon>Myida</taxon>
        <taxon>Dreissenoidea</taxon>
        <taxon>Dreissenidae</taxon>
        <taxon>Dreissena</taxon>
    </lineage>
</organism>
<sequence length="137" mass="15610">MTIQAADEITQKTSNSDLRRIPVYKNIECTMISSVYTIIEWRSLIQRAPGKKRRGELDIELHPLEPEMDTSASEEMNLAISLACSKLEIIHARNFGLDLMNVIEKRRLSTNQSQDELNHSLDRPTQTHINGMSLVTC</sequence>
<protein>
    <submittedName>
        <fullName evidence="1">Uncharacterized protein</fullName>
    </submittedName>
</protein>
<reference evidence="1" key="1">
    <citation type="journal article" date="2019" name="bioRxiv">
        <title>The Genome of the Zebra Mussel, Dreissena polymorpha: A Resource for Invasive Species Research.</title>
        <authorList>
            <person name="McCartney M.A."/>
            <person name="Auch B."/>
            <person name="Kono T."/>
            <person name="Mallez S."/>
            <person name="Zhang Y."/>
            <person name="Obille A."/>
            <person name="Becker A."/>
            <person name="Abrahante J.E."/>
            <person name="Garbe J."/>
            <person name="Badalamenti J.P."/>
            <person name="Herman A."/>
            <person name="Mangelson H."/>
            <person name="Liachko I."/>
            <person name="Sullivan S."/>
            <person name="Sone E.D."/>
            <person name="Koren S."/>
            <person name="Silverstein K.A.T."/>
            <person name="Beckman K.B."/>
            <person name="Gohl D.M."/>
        </authorList>
    </citation>
    <scope>NUCLEOTIDE SEQUENCE</scope>
    <source>
        <strain evidence="1">Duluth1</strain>
        <tissue evidence="1">Whole animal</tissue>
    </source>
</reference>
<evidence type="ECO:0000313" key="1">
    <source>
        <dbReference type="EMBL" id="KAH3896721.1"/>
    </source>
</evidence>
<dbReference type="AlphaFoldDB" id="A0A9D4NL57"/>
<accession>A0A9D4NL57</accession>
<name>A0A9D4NL57_DREPO</name>
<evidence type="ECO:0000313" key="2">
    <source>
        <dbReference type="Proteomes" id="UP000828390"/>
    </source>
</evidence>
<dbReference type="EMBL" id="JAIWYP010000001">
    <property type="protein sequence ID" value="KAH3896721.1"/>
    <property type="molecule type" value="Genomic_DNA"/>
</dbReference>
<comment type="caution">
    <text evidence="1">The sequence shown here is derived from an EMBL/GenBank/DDBJ whole genome shotgun (WGS) entry which is preliminary data.</text>
</comment>
<dbReference type="Proteomes" id="UP000828390">
    <property type="component" value="Unassembled WGS sequence"/>
</dbReference>
<gene>
    <name evidence="1" type="ORF">DPMN_020900</name>
</gene>